<evidence type="ECO:0000256" key="1">
    <source>
        <dbReference type="SAM" id="MobiDB-lite"/>
    </source>
</evidence>
<organism evidence="2">
    <name type="scientific">Arundo donax</name>
    <name type="common">Giant reed</name>
    <name type="synonym">Donax arundinaceus</name>
    <dbReference type="NCBI Taxonomy" id="35708"/>
    <lineage>
        <taxon>Eukaryota</taxon>
        <taxon>Viridiplantae</taxon>
        <taxon>Streptophyta</taxon>
        <taxon>Embryophyta</taxon>
        <taxon>Tracheophyta</taxon>
        <taxon>Spermatophyta</taxon>
        <taxon>Magnoliopsida</taxon>
        <taxon>Liliopsida</taxon>
        <taxon>Poales</taxon>
        <taxon>Poaceae</taxon>
        <taxon>PACMAD clade</taxon>
        <taxon>Arundinoideae</taxon>
        <taxon>Arundineae</taxon>
        <taxon>Arundo</taxon>
    </lineage>
</organism>
<reference evidence="2" key="1">
    <citation type="submission" date="2014-09" db="EMBL/GenBank/DDBJ databases">
        <authorList>
            <person name="Magalhaes I.L.F."/>
            <person name="Oliveira U."/>
            <person name="Santos F.R."/>
            <person name="Vidigal T.H.D.A."/>
            <person name="Brescovit A.D."/>
            <person name="Santos A.J."/>
        </authorList>
    </citation>
    <scope>NUCLEOTIDE SEQUENCE</scope>
    <source>
        <tissue evidence="2">Shoot tissue taken approximately 20 cm above the soil surface</tissue>
    </source>
</reference>
<accession>A0A0A9CBY5</accession>
<reference evidence="2" key="2">
    <citation type="journal article" date="2015" name="Data Brief">
        <title>Shoot transcriptome of the giant reed, Arundo donax.</title>
        <authorList>
            <person name="Barrero R.A."/>
            <person name="Guerrero F.D."/>
            <person name="Moolhuijzen P."/>
            <person name="Goolsby J.A."/>
            <person name="Tidwell J."/>
            <person name="Bellgard S.E."/>
            <person name="Bellgard M.I."/>
        </authorList>
    </citation>
    <scope>NUCLEOTIDE SEQUENCE</scope>
    <source>
        <tissue evidence="2">Shoot tissue taken approximately 20 cm above the soil surface</tissue>
    </source>
</reference>
<proteinExistence type="predicted"/>
<feature type="region of interest" description="Disordered" evidence="1">
    <location>
        <begin position="1"/>
        <end position="24"/>
    </location>
</feature>
<dbReference type="AlphaFoldDB" id="A0A0A9CBY5"/>
<evidence type="ECO:0000313" key="2">
    <source>
        <dbReference type="EMBL" id="JAD73824.1"/>
    </source>
</evidence>
<protein>
    <submittedName>
        <fullName evidence="2">Uncharacterized protein</fullName>
    </submittedName>
</protein>
<sequence length="24" mass="2417">MHRLPGPGSMGRDAAGPTNHVGNS</sequence>
<name>A0A0A9CBY5_ARUDO</name>
<dbReference type="EMBL" id="GBRH01224071">
    <property type="protein sequence ID" value="JAD73824.1"/>
    <property type="molecule type" value="Transcribed_RNA"/>
</dbReference>